<gene>
    <name evidence="9" type="primary">RETNLB</name>
</gene>
<dbReference type="FunFam" id="2.60.40.4230:FF:000001">
    <property type="entry name" value="Resistin-like beta"/>
    <property type="match status" value="1"/>
</dbReference>
<evidence type="ECO:0000256" key="6">
    <source>
        <dbReference type="ARBA" id="ARBA00023157"/>
    </source>
</evidence>
<dbReference type="GO" id="GO:0005179">
    <property type="term" value="F:hormone activity"/>
    <property type="evidence" value="ECO:0007669"/>
    <property type="project" value="UniProtKB-KW"/>
</dbReference>
<dbReference type="Proteomes" id="UP000694857">
    <property type="component" value="Chromosome 4"/>
</dbReference>
<feature type="chain" id="PRO_5034827460" evidence="7">
    <location>
        <begin position="24"/>
        <end position="112"/>
    </location>
</feature>
<comment type="subcellular location">
    <subcellularLocation>
        <location evidence="1">Secreted</location>
    </subcellularLocation>
</comment>
<keyword evidence="4" id="KW-0372">Hormone</keyword>
<organism evidence="8 9">
    <name type="scientific">Balaenoptera musculus</name>
    <name type="common">Blue whale</name>
    <dbReference type="NCBI Taxonomy" id="9771"/>
    <lineage>
        <taxon>Eukaryota</taxon>
        <taxon>Metazoa</taxon>
        <taxon>Chordata</taxon>
        <taxon>Craniata</taxon>
        <taxon>Vertebrata</taxon>
        <taxon>Euteleostomi</taxon>
        <taxon>Mammalia</taxon>
        <taxon>Eutheria</taxon>
        <taxon>Laurasiatheria</taxon>
        <taxon>Artiodactyla</taxon>
        <taxon>Whippomorpha</taxon>
        <taxon>Cetacea</taxon>
        <taxon>Mysticeti</taxon>
        <taxon>Balaenopteridae</taxon>
        <taxon>Balaenoptera</taxon>
    </lineage>
</organism>
<dbReference type="InterPro" id="IPR036262">
    <property type="entry name" value="Resistin-like_sf"/>
</dbReference>
<reference evidence="9" key="1">
    <citation type="submission" date="2025-08" db="UniProtKB">
        <authorList>
            <consortium name="RefSeq"/>
        </authorList>
    </citation>
    <scope>IDENTIFICATION</scope>
    <source>
        <tissue evidence="9">Epidermis and Blubber</tissue>
    </source>
</reference>
<protein>
    <submittedName>
        <fullName evidence="9">LOW QUALITY PROTEIN: resistin-like beta</fullName>
    </submittedName>
</protein>
<evidence type="ECO:0000256" key="7">
    <source>
        <dbReference type="SAM" id="SignalP"/>
    </source>
</evidence>
<dbReference type="CDD" id="cd16333">
    <property type="entry name" value="RELM"/>
    <property type="match status" value="1"/>
</dbReference>
<feature type="signal peptide" evidence="7">
    <location>
        <begin position="1"/>
        <end position="23"/>
    </location>
</feature>
<dbReference type="PANTHER" id="PTHR21101:SF13">
    <property type="entry name" value="RESISTIN-LIKE BETA"/>
    <property type="match status" value="1"/>
</dbReference>
<evidence type="ECO:0000256" key="5">
    <source>
        <dbReference type="ARBA" id="ARBA00022729"/>
    </source>
</evidence>
<dbReference type="OrthoDB" id="10065422at2759"/>
<keyword evidence="5 7" id="KW-0732">Signal</keyword>
<keyword evidence="6" id="KW-1015">Disulfide bond</keyword>
<dbReference type="Pfam" id="PF06954">
    <property type="entry name" value="Resistin"/>
    <property type="match status" value="1"/>
</dbReference>
<dbReference type="GeneID" id="118893951"/>
<dbReference type="RefSeq" id="XP_036705538.1">
    <property type="nucleotide sequence ID" value="XM_036849643.1"/>
</dbReference>
<evidence type="ECO:0000256" key="2">
    <source>
        <dbReference type="ARBA" id="ARBA00007258"/>
    </source>
</evidence>
<dbReference type="CTD" id="84666"/>
<name>A0A8B8X7C1_BALMU</name>
<dbReference type="Gene3D" id="2.60.40.4230">
    <property type="entry name" value="Resistin head domain"/>
    <property type="match status" value="1"/>
</dbReference>
<accession>A0A8B8X7C1</accession>
<evidence type="ECO:0000256" key="1">
    <source>
        <dbReference type="ARBA" id="ARBA00004613"/>
    </source>
</evidence>
<evidence type="ECO:0000313" key="9">
    <source>
        <dbReference type="RefSeq" id="XP_036705538.1"/>
    </source>
</evidence>
<keyword evidence="3" id="KW-0964">Secreted</keyword>
<dbReference type="InterPro" id="IPR009714">
    <property type="entry name" value="RELM"/>
</dbReference>
<evidence type="ECO:0000256" key="4">
    <source>
        <dbReference type="ARBA" id="ARBA00022702"/>
    </source>
</evidence>
<keyword evidence="8" id="KW-1185">Reference proteome</keyword>
<evidence type="ECO:0000313" key="8">
    <source>
        <dbReference type="Proteomes" id="UP000694857"/>
    </source>
</evidence>
<comment type="similarity">
    <text evidence="2">Belongs to the resistin/FIZZ family.</text>
</comment>
<sequence>MKLNFCFLLILLFLLQMTIPGSAQCSLDAIVDKKIKDALTGLELNPSAPAKRISCFSVVNSGKLSFCPAGSVVTGCACGYGCGSWDVGRGGTTCHYQCNPVDWTTACCCRLT</sequence>
<dbReference type="PANTHER" id="PTHR21101">
    <property type="entry name" value="RESISTIN"/>
    <property type="match status" value="1"/>
</dbReference>
<evidence type="ECO:0000256" key="3">
    <source>
        <dbReference type="ARBA" id="ARBA00022525"/>
    </source>
</evidence>
<dbReference type="KEGG" id="bmus:118893951"/>
<proteinExistence type="inferred from homology"/>
<dbReference type="SUPFAM" id="SSF111423">
    <property type="entry name" value="Resistin"/>
    <property type="match status" value="1"/>
</dbReference>
<dbReference type="GO" id="GO:0005615">
    <property type="term" value="C:extracellular space"/>
    <property type="evidence" value="ECO:0007669"/>
    <property type="project" value="TreeGrafter"/>
</dbReference>
<dbReference type="AlphaFoldDB" id="A0A8B8X7C1"/>